<keyword evidence="2" id="KW-1185">Reference proteome</keyword>
<dbReference type="EMBL" id="SOFM01000027">
    <property type="protein sequence ID" value="TFC03559.1"/>
    <property type="molecule type" value="Genomic_DNA"/>
</dbReference>
<gene>
    <name evidence="1" type="ORF">E3O32_09600</name>
</gene>
<organism evidence="1 2">
    <name type="scientific">Cryobacterium mannosilyticum</name>
    <dbReference type="NCBI Taxonomy" id="1259190"/>
    <lineage>
        <taxon>Bacteria</taxon>
        <taxon>Bacillati</taxon>
        <taxon>Actinomycetota</taxon>
        <taxon>Actinomycetes</taxon>
        <taxon>Micrococcales</taxon>
        <taxon>Microbacteriaceae</taxon>
        <taxon>Cryobacterium</taxon>
    </lineage>
</organism>
<comment type="caution">
    <text evidence="1">The sequence shown here is derived from an EMBL/GenBank/DDBJ whole genome shotgun (WGS) entry which is preliminary data.</text>
</comment>
<accession>A0A4R8W7Q2</accession>
<name>A0A4R8W7Q2_9MICO</name>
<dbReference type="RefSeq" id="WP_134508955.1">
    <property type="nucleotide sequence ID" value="NZ_SOFM01000027.1"/>
</dbReference>
<dbReference type="AlphaFoldDB" id="A0A4R8W7Q2"/>
<dbReference type="InterPro" id="IPR014487">
    <property type="entry name" value="DUF3151"/>
</dbReference>
<sequence>MTGENLIEQPETLLPAEPEVIEALRRAGSADLGSVVAAHPTSSLAWVVLADLAHLEGRTIEEYAFARVGYHRGLDALRKAGWHGHGPVKWTHEPNRGVLRALYALRRAAREIGEIDEFDRLTTFLNDADHTVISRIEQETITPDGYRANDPAPPTEAFFIRGEN</sequence>
<reference evidence="1 2" key="1">
    <citation type="submission" date="2019-03" db="EMBL/GenBank/DDBJ databases">
        <title>Genomics of glacier-inhabiting Cryobacterium strains.</title>
        <authorList>
            <person name="Liu Q."/>
            <person name="Xin Y.-H."/>
        </authorList>
    </citation>
    <scope>NUCLEOTIDE SEQUENCE [LARGE SCALE GENOMIC DNA]</scope>
    <source>
        <strain evidence="1 2">RHLT2-21</strain>
    </source>
</reference>
<protein>
    <submittedName>
        <fullName evidence="1">DUF3151 domain-containing protein</fullName>
    </submittedName>
</protein>
<proteinExistence type="predicted"/>
<dbReference type="Pfam" id="PF11349">
    <property type="entry name" value="DUF3151"/>
    <property type="match status" value="1"/>
</dbReference>
<dbReference type="Proteomes" id="UP000297643">
    <property type="component" value="Unassembled WGS sequence"/>
</dbReference>
<evidence type="ECO:0000313" key="2">
    <source>
        <dbReference type="Proteomes" id="UP000297643"/>
    </source>
</evidence>
<evidence type="ECO:0000313" key="1">
    <source>
        <dbReference type="EMBL" id="TFC03559.1"/>
    </source>
</evidence>